<dbReference type="InterPro" id="IPR036410">
    <property type="entry name" value="HSP_DnaJ_Cys-rich_dom_sf"/>
</dbReference>
<dbReference type="AlphaFoldDB" id="A0A7S7FZV8"/>
<accession>A0A7S7FZV8</accession>
<gene>
    <name evidence="1" type="ORF">H7685_01795</name>
</gene>
<protein>
    <submittedName>
        <fullName evidence="1">Uncharacterized protein</fullName>
    </submittedName>
</protein>
<evidence type="ECO:0000313" key="1">
    <source>
        <dbReference type="EMBL" id="QOX89580.1"/>
    </source>
</evidence>
<sequence length="39" mass="4388">MRICNVCKGNGYISYTQQGWFVSVSKQICPECGGNKKLF</sequence>
<organism evidence="1">
    <name type="scientific">Candidatus Phytoplasma australasiaticum subsp. australasiaticum</name>
    <dbReference type="NCBI Taxonomy" id="2832407"/>
    <lineage>
        <taxon>Bacteria</taxon>
        <taxon>Bacillati</taxon>
        <taxon>Mycoplasmatota</taxon>
        <taxon>Mollicutes</taxon>
        <taxon>Acholeplasmatales</taxon>
        <taxon>Acholeplasmataceae</taxon>
        <taxon>Candidatus Phytoplasma</taxon>
        <taxon>16SrII (Peanut WB group)</taxon>
        <taxon>Candidatus Phytoplasma australasiaticum</taxon>
    </lineage>
</organism>
<dbReference type="Gene3D" id="2.10.230.10">
    <property type="entry name" value="Heat shock protein DnaJ, cysteine-rich domain"/>
    <property type="match status" value="1"/>
</dbReference>
<dbReference type="SUPFAM" id="SSF57938">
    <property type="entry name" value="DnaJ/Hsp40 cysteine-rich domain"/>
    <property type="match status" value="1"/>
</dbReference>
<reference evidence="1" key="1">
    <citation type="submission" date="2020-08" db="EMBL/GenBank/DDBJ databases">
        <title>Phytoplasma sp. strain PR08 associated with Phyllody Disease of Parthenium hysterophorus.</title>
        <authorList>
            <person name="Kirdat K."/>
            <person name="Tiwarekar B."/>
            <person name="Yadav A."/>
        </authorList>
    </citation>
    <scope>NUCLEOTIDE SEQUENCE [LARGE SCALE GENOMIC DNA]</scope>
    <source>
        <strain evidence="1">PR08</strain>
    </source>
</reference>
<proteinExistence type="predicted"/>
<name>A0A7S7FZV8_9MOLU</name>
<dbReference type="EMBL" id="CP060385">
    <property type="protein sequence ID" value="QOX89580.1"/>
    <property type="molecule type" value="Genomic_DNA"/>
</dbReference>